<evidence type="ECO:0000313" key="9">
    <source>
        <dbReference type="Proteomes" id="UP000030889"/>
    </source>
</evidence>
<evidence type="ECO:0000256" key="1">
    <source>
        <dbReference type="ARBA" id="ARBA00004141"/>
    </source>
</evidence>
<organism evidence="8 9">
    <name type="scientific">Alistipes inops</name>
    <dbReference type="NCBI Taxonomy" id="1501391"/>
    <lineage>
        <taxon>Bacteria</taxon>
        <taxon>Pseudomonadati</taxon>
        <taxon>Bacteroidota</taxon>
        <taxon>Bacteroidia</taxon>
        <taxon>Bacteroidales</taxon>
        <taxon>Rikenellaceae</taxon>
        <taxon>Alistipes</taxon>
    </lineage>
</organism>
<dbReference type="EMBL" id="JRGF01000006">
    <property type="protein sequence ID" value="KHE42136.1"/>
    <property type="molecule type" value="Genomic_DNA"/>
</dbReference>
<protein>
    <recommendedName>
        <fullName evidence="10">Zinc ABC transporter permease</fullName>
    </recommendedName>
</protein>
<feature type="transmembrane region" description="Helical" evidence="7">
    <location>
        <begin position="196"/>
        <end position="214"/>
    </location>
</feature>
<dbReference type="CDD" id="cd06550">
    <property type="entry name" value="TM_ABC_iron-siderophores_like"/>
    <property type="match status" value="1"/>
</dbReference>
<evidence type="ECO:0000256" key="6">
    <source>
        <dbReference type="RuleBase" id="RU003943"/>
    </source>
</evidence>
<comment type="similarity">
    <text evidence="2 6">Belongs to the ABC-3 integral membrane protein family.</text>
</comment>
<dbReference type="PANTHER" id="PTHR30477">
    <property type="entry name" value="ABC-TRANSPORTER METAL-BINDING PROTEIN"/>
    <property type="match status" value="1"/>
</dbReference>
<dbReference type="RefSeq" id="WP_035473361.1">
    <property type="nucleotide sequence ID" value="NZ_JRGF01000006.1"/>
</dbReference>
<evidence type="ECO:0000256" key="3">
    <source>
        <dbReference type="ARBA" id="ARBA00022692"/>
    </source>
</evidence>
<feature type="transmembrane region" description="Helical" evidence="7">
    <location>
        <begin position="247"/>
        <end position="265"/>
    </location>
</feature>
<feature type="transmembrane region" description="Helical" evidence="7">
    <location>
        <begin position="221"/>
        <end position="241"/>
    </location>
</feature>
<proteinExistence type="inferred from homology"/>
<dbReference type="Pfam" id="PF00950">
    <property type="entry name" value="ABC-3"/>
    <property type="match status" value="1"/>
</dbReference>
<reference evidence="8 9" key="1">
    <citation type="submission" date="2014-09" db="EMBL/GenBank/DDBJ databases">
        <title>Alistipes sp. 627, sp. nov., a novel member of the family Rikenellaceae isolated from human faeces.</title>
        <authorList>
            <person name="Shkoporov A.N."/>
            <person name="Chaplin A.V."/>
            <person name="Motuzova O.V."/>
            <person name="Kafarskaia L.I."/>
            <person name="Khokhlova E.V."/>
            <person name="Efimov B.A."/>
        </authorList>
    </citation>
    <scope>NUCLEOTIDE SEQUENCE [LARGE SCALE GENOMIC DNA]</scope>
    <source>
        <strain evidence="8 9">627</strain>
    </source>
</reference>
<feature type="transmembrane region" description="Helical" evidence="7">
    <location>
        <begin position="95"/>
        <end position="115"/>
    </location>
</feature>
<evidence type="ECO:0000256" key="5">
    <source>
        <dbReference type="ARBA" id="ARBA00023136"/>
    </source>
</evidence>
<keyword evidence="5 7" id="KW-0472">Membrane</keyword>
<dbReference type="InterPro" id="IPR001626">
    <property type="entry name" value="ABC_TroCD"/>
</dbReference>
<dbReference type="PANTHER" id="PTHR30477:SF18">
    <property type="entry name" value="METAL TRANSPORT SYSTEM MEMBRANE PROTEIN CT_417-RELATED"/>
    <property type="match status" value="1"/>
</dbReference>
<dbReference type="Proteomes" id="UP000030889">
    <property type="component" value="Unassembled WGS sequence"/>
</dbReference>
<dbReference type="SUPFAM" id="SSF81345">
    <property type="entry name" value="ABC transporter involved in vitamin B12 uptake, BtuC"/>
    <property type="match status" value="1"/>
</dbReference>
<dbReference type="Gene3D" id="1.10.3470.10">
    <property type="entry name" value="ABC transporter involved in vitamin B12 uptake, BtuC"/>
    <property type="match status" value="1"/>
</dbReference>
<gene>
    <name evidence="8" type="ORF">LG35_06195</name>
</gene>
<evidence type="ECO:0000256" key="2">
    <source>
        <dbReference type="ARBA" id="ARBA00008034"/>
    </source>
</evidence>
<sequence length="280" mass="29935">MDFFRALYEYGFLQHAMAAAVLSGIVCGIIGTYIVARRMVFLSGGITHASFGGIGIAYYFGLNPILGALVFAVMSSLGIEWGARKGKIREDSAIGMVWSFGMAVGVIFVYLTPGYAPNLMSFLFGNILTVTTADIVALGCLVAVLLLLAFCFLRTVMYVAFDAQFARSRGVATGTVSYVMAVLVALAVVFCIRSVGIVLLISLLTVPAVIVNSFTKSFTRMAAWSSVVAVIGNIAGLYLSYVMDIPAGAATIFLLALTLIIIKLLPLRSRKTVAYSENPR</sequence>
<keyword evidence="4 7" id="KW-1133">Transmembrane helix</keyword>
<feature type="transmembrane region" description="Helical" evidence="7">
    <location>
        <begin position="171"/>
        <end position="190"/>
    </location>
</feature>
<accession>A0ABR4YKC7</accession>
<feature type="transmembrane region" description="Helical" evidence="7">
    <location>
        <begin position="135"/>
        <end position="159"/>
    </location>
</feature>
<comment type="subcellular location">
    <subcellularLocation>
        <location evidence="6">Cell membrane</location>
        <topology evidence="6">Multi-pass membrane protein</topology>
    </subcellularLocation>
    <subcellularLocation>
        <location evidence="1">Membrane</location>
        <topology evidence="1">Multi-pass membrane protein</topology>
    </subcellularLocation>
</comment>
<comment type="caution">
    <text evidence="8">The sequence shown here is derived from an EMBL/GenBank/DDBJ whole genome shotgun (WGS) entry which is preliminary data.</text>
</comment>
<evidence type="ECO:0008006" key="10">
    <source>
        <dbReference type="Google" id="ProtNLM"/>
    </source>
</evidence>
<evidence type="ECO:0000256" key="7">
    <source>
        <dbReference type="SAM" id="Phobius"/>
    </source>
</evidence>
<keyword evidence="9" id="KW-1185">Reference proteome</keyword>
<evidence type="ECO:0000256" key="4">
    <source>
        <dbReference type="ARBA" id="ARBA00022989"/>
    </source>
</evidence>
<keyword evidence="6" id="KW-0813">Transport</keyword>
<evidence type="ECO:0000313" key="8">
    <source>
        <dbReference type="EMBL" id="KHE42136.1"/>
    </source>
</evidence>
<keyword evidence="3 6" id="KW-0812">Transmembrane</keyword>
<name>A0ABR4YKC7_9BACT</name>
<feature type="transmembrane region" description="Helical" evidence="7">
    <location>
        <begin position="12"/>
        <end position="33"/>
    </location>
</feature>
<dbReference type="InterPro" id="IPR037294">
    <property type="entry name" value="ABC_BtuC-like"/>
</dbReference>